<dbReference type="KEGG" id="ise:JBKA6_0645"/>
<dbReference type="OrthoDB" id="9804126at2"/>
<dbReference type="Proteomes" id="UP000243197">
    <property type="component" value="Chromosome"/>
</dbReference>
<dbReference type="SUPFAM" id="SSF51984">
    <property type="entry name" value="MurCD N-terminal domain"/>
    <property type="match status" value="1"/>
</dbReference>
<dbReference type="GO" id="GO:0005524">
    <property type="term" value="F:ATP binding"/>
    <property type="evidence" value="ECO:0007669"/>
    <property type="project" value="InterPro"/>
</dbReference>
<dbReference type="PANTHER" id="PTHR43445:SF3">
    <property type="entry name" value="UDP-N-ACETYLMURAMATE--L-ALANINE LIGASE"/>
    <property type="match status" value="1"/>
</dbReference>
<proteinExistence type="predicted"/>
<gene>
    <name evidence="1" type="ORF">JBKA6_0645</name>
</gene>
<name>A0A1J1DXR4_9FLAO</name>
<accession>A0A1J1DXR4</accession>
<evidence type="ECO:0000313" key="1">
    <source>
        <dbReference type="EMBL" id="BAV94658.1"/>
    </source>
</evidence>
<dbReference type="SUPFAM" id="SSF53623">
    <property type="entry name" value="MurD-like peptide ligases, catalytic domain"/>
    <property type="match status" value="1"/>
</dbReference>
<dbReference type="InterPro" id="IPR050061">
    <property type="entry name" value="MurCDEF_pg_biosynth"/>
</dbReference>
<dbReference type="AlphaFoldDB" id="A0A1J1DXR4"/>
<sequence length="301" mass="34133">MRVHFIGIDENIICDLAIALKREGIGVTGSTDSYDELSESVSSSLEKEGILSDIHNFNKNNISKEIDYLVLATDIKSDNIEVEQANILNINTYSYCDFIYEYSKNKTRIVIAGSSQRANIISMILHVLQYNDIEIDYVLSKGVKANVSLTSHNNFILIEGDEYLSYNNSSSINAYKPNITLLSSINWEYSDTFKSLEDYLERFKALIDSITYGGCVVYNSQDNLVSGICESSTNFIKKFPYRVPEFSFKKGNYYINTFEGEVPLGIKDEFDLLNIEASRLISNQIGINDSDFYEAIIYFTV</sequence>
<reference evidence="1 2" key="1">
    <citation type="submission" date="2014-03" db="EMBL/GenBank/DDBJ databases">
        <title>complete genome sequence of Flavobacteriaceae bacterium JBKA-6.</title>
        <authorList>
            <person name="Takano T."/>
            <person name="Nakamura Y."/>
            <person name="Takuma S."/>
            <person name="Yasuike M."/>
            <person name="Matsuyama T."/>
            <person name="Sakai T."/>
            <person name="Fujiwara A."/>
            <person name="Kimoto K."/>
            <person name="Fukuda Y."/>
            <person name="Kondo H."/>
            <person name="Hirono I."/>
            <person name="Nakayasu C."/>
        </authorList>
    </citation>
    <scope>NUCLEOTIDE SEQUENCE [LARGE SCALE GENOMIC DNA]</scope>
    <source>
        <strain evidence="1 2">JBKA-6</strain>
    </source>
</reference>
<dbReference type="Gene3D" id="3.40.1190.10">
    <property type="entry name" value="Mur-like, catalytic domain"/>
    <property type="match status" value="1"/>
</dbReference>
<dbReference type="PANTHER" id="PTHR43445">
    <property type="entry name" value="UDP-N-ACETYLMURAMATE--L-ALANINE LIGASE-RELATED"/>
    <property type="match status" value="1"/>
</dbReference>
<protein>
    <submittedName>
        <fullName evidence="1">Peptidoglycan synthetase</fullName>
    </submittedName>
</protein>
<dbReference type="RefSeq" id="WP_096685817.1">
    <property type="nucleotide sequence ID" value="NZ_AP014564.1"/>
</dbReference>
<evidence type="ECO:0000313" key="2">
    <source>
        <dbReference type="Proteomes" id="UP000243197"/>
    </source>
</evidence>
<dbReference type="Gene3D" id="3.40.50.720">
    <property type="entry name" value="NAD(P)-binding Rossmann-like Domain"/>
    <property type="match status" value="1"/>
</dbReference>
<keyword evidence="2" id="KW-1185">Reference proteome</keyword>
<dbReference type="EMBL" id="AP014564">
    <property type="protein sequence ID" value="BAV94658.1"/>
    <property type="molecule type" value="Genomic_DNA"/>
</dbReference>
<dbReference type="InterPro" id="IPR036565">
    <property type="entry name" value="Mur-like_cat_sf"/>
</dbReference>
<organism evidence="1 2">
    <name type="scientific">Ichthyobacterium seriolicida</name>
    <dbReference type="NCBI Taxonomy" id="242600"/>
    <lineage>
        <taxon>Bacteria</taxon>
        <taxon>Pseudomonadati</taxon>
        <taxon>Bacteroidota</taxon>
        <taxon>Flavobacteriia</taxon>
        <taxon>Flavobacteriales</taxon>
        <taxon>Ichthyobacteriaceae</taxon>
        <taxon>Ichthyobacterium</taxon>
    </lineage>
</organism>